<name>A0A177C5E1_9PLEO</name>
<dbReference type="CDD" id="cd00067">
    <property type="entry name" value="GAL4"/>
    <property type="match status" value="1"/>
</dbReference>
<evidence type="ECO:0000313" key="3">
    <source>
        <dbReference type="EMBL" id="OAG01937.1"/>
    </source>
</evidence>
<dbReference type="InterPro" id="IPR001138">
    <property type="entry name" value="Zn2Cys6_DnaBD"/>
</dbReference>
<dbReference type="OrthoDB" id="3525185at2759"/>
<dbReference type="Pfam" id="PF11951">
    <property type="entry name" value="Fungal_trans_2"/>
    <property type="match status" value="1"/>
</dbReference>
<dbReference type="PANTHER" id="PTHR38111">
    <property type="entry name" value="ZN(2)-C6 FUNGAL-TYPE DOMAIN-CONTAINING PROTEIN-RELATED"/>
    <property type="match status" value="1"/>
</dbReference>
<keyword evidence="1" id="KW-0539">Nucleus</keyword>
<dbReference type="InterPro" id="IPR036864">
    <property type="entry name" value="Zn2-C6_fun-type_DNA-bd_sf"/>
</dbReference>
<organism evidence="3 4">
    <name type="scientific">Paraphaeosphaeria sporulosa</name>
    <dbReference type="NCBI Taxonomy" id="1460663"/>
    <lineage>
        <taxon>Eukaryota</taxon>
        <taxon>Fungi</taxon>
        <taxon>Dikarya</taxon>
        <taxon>Ascomycota</taxon>
        <taxon>Pezizomycotina</taxon>
        <taxon>Dothideomycetes</taxon>
        <taxon>Pleosporomycetidae</taxon>
        <taxon>Pleosporales</taxon>
        <taxon>Massarineae</taxon>
        <taxon>Didymosphaeriaceae</taxon>
        <taxon>Paraphaeosphaeria</taxon>
    </lineage>
</organism>
<dbReference type="STRING" id="1460663.A0A177C5E1"/>
<dbReference type="PANTHER" id="PTHR38111:SF11">
    <property type="entry name" value="TRANSCRIPTION FACTOR DOMAIN-CONTAINING PROTEIN-RELATED"/>
    <property type="match status" value="1"/>
</dbReference>
<dbReference type="GO" id="GO:0000981">
    <property type="term" value="F:DNA-binding transcription factor activity, RNA polymerase II-specific"/>
    <property type="evidence" value="ECO:0007669"/>
    <property type="project" value="InterPro"/>
</dbReference>
<dbReference type="PROSITE" id="PS50048">
    <property type="entry name" value="ZN2_CY6_FUNGAL_2"/>
    <property type="match status" value="1"/>
</dbReference>
<dbReference type="InParanoid" id="A0A177C5E1"/>
<accession>A0A177C5E1</accession>
<dbReference type="PROSITE" id="PS00463">
    <property type="entry name" value="ZN2_CY6_FUNGAL_1"/>
    <property type="match status" value="1"/>
</dbReference>
<dbReference type="EMBL" id="KV441556">
    <property type="protein sequence ID" value="OAG01937.1"/>
    <property type="molecule type" value="Genomic_DNA"/>
</dbReference>
<sequence length="501" mass="55677">MVGVPGRSKGCITCRKRKKGCDLKQPSCGQCEARGITCGGYDLDRMFVHAAAPSYPALVATAPHRTGRMQLGPVNMHAYNPVQLGTSLPHGLANSAYREKTLEMFFSMYLPQGDHNHRDLLIRPNNVIDLLSSTYASDEALKLAALALGTSMLGRTRGEQEWVRQGRRLYGQALRETRKALIDQQRANSDAMLLVPRVAAIFEMLFGADVNPTLQAQNWRRHAQGELAILTAQGPYRFQDGIAHHIFADARMPPLVAAIRRRKASILNAIEWKTIPWGKHPKAPRDCLIDILAGIPEVLEDIDNLRCSPNDTIARADITIKCRKLELQLQTWTTANEELLAYPDTEDPTEITFRGNARANLTLLFWTVAMYTYGALAIVLRPKMPTSSQSSLITSTDALFYARRIARSVRYFFNPLRGISGATTIAFPGGTAMLCLIHSGMERNKEYLELARGAWSSLTPSSGIQDFLNSMMLDTAAELKHGLPRLGGEFWNIEVALSRKE</sequence>
<dbReference type="AlphaFoldDB" id="A0A177C5E1"/>
<dbReference type="Proteomes" id="UP000077069">
    <property type="component" value="Unassembled WGS sequence"/>
</dbReference>
<proteinExistence type="predicted"/>
<dbReference type="Gene3D" id="4.10.240.10">
    <property type="entry name" value="Zn(2)-C6 fungal-type DNA-binding domain"/>
    <property type="match status" value="1"/>
</dbReference>
<gene>
    <name evidence="3" type="ORF">CC84DRAFT_1152037</name>
</gene>
<dbReference type="SMART" id="SM00066">
    <property type="entry name" value="GAL4"/>
    <property type="match status" value="1"/>
</dbReference>
<dbReference type="InterPro" id="IPR021858">
    <property type="entry name" value="Fun_TF"/>
</dbReference>
<feature type="domain" description="Zn(2)-C6 fungal-type" evidence="2">
    <location>
        <begin position="10"/>
        <end position="38"/>
    </location>
</feature>
<evidence type="ECO:0000259" key="2">
    <source>
        <dbReference type="PROSITE" id="PS50048"/>
    </source>
</evidence>
<evidence type="ECO:0000313" key="4">
    <source>
        <dbReference type="Proteomes" id="UP000077069"/>
    </source>
</evidence>
<dbReference type="Pfam" id="PF00172">
    <property type="entry name" value="Zn_clus"/>
    <property type="match status" value="1"/>
</dbReference>
<dbReference type="SUPFAM" id="SSF57701">
    <property type="entry name" value="Zn2/Cys6 DNA-binding domain"/>
    <property type="match status" value="1"/>
</dbReference>
<protein>
    <recommendedName>
        <fullName evidence="2">Zn(2)-C6 fungal-type domain-containing protein</fullName>
    </recommendedName>
</protein>
<dbReference type="InterPro" id="IPR053178">
    <property type="entry name" value="Osmoadaptation_assoc"/>
</dbReference>
<dbReference type="RefSeq" id="XP_018032302.1">
    <property type="nucleotide sequence ID" value="XM_018176785.1"/>
</dbReference>
<reference evidence="3 4" key="1">
    <citation type="submission" date="2016-05" db="EMBL/GenBank/DDBJ databases">
        <title>Comparative analysis of secretome profiles of manganese(II)-oxidizing ascomycete fungi.</title>
        <authorList>
            <consortium name="DOE Joint Genome Institute"/>
            <person name="Zeiner C.A."/>
            <person name="Purvine S.O."/>
            <person name="Zink E.M."/>
            <person name="Wu S."/>
            <person name="Pasa-Tolic L."/>
            <person name="Chaput D.L."/>
            <person name="Haridas S."/>
            <person name="Grigoriev I.V."/>
            <person name="Santelli C.M."/>
            <person name="Hansel C.M."/>
        </authorList>
    </citation>
    <scope>NUCLEOTIDE SEQUENCE [LARGE SCALE GENOMIC DNA]</scope>
    <source>
        <strain evidence="3 4">AP3s5-JAC2a</strain>
    </source>
</reference>
<keyword evidence="4" id="KW-1185">Reference proteome</keyword>
<dbReference type="GO" id="GO:0008270">
    <property type="term" value="F:zinc ion binding"/>
    <property type="evidence" value="ECO:0007669"/>
    <property type="project" value="InterPro"/>
</dbReference>
<evidence type="ECO:0000256" key="1">
    <source>
        <dbReference type="ARBA" id="ARBA00023242"/>
    </source>
</evidence>
<dbReference type="GeneID" id="28760271"/>